<protein>
    <recommendedName>
        <fullName evidence="4">WD40/YVTN repeat-like-containing domain protein</fullName>
    </recommendedName>
</protein>
<dbReference type="Proteomes" id="UP000031186">
    <property type="component" value="Unassembled WGS sequence"/>
</dbReference>
<evidence type="ECO:0000256" key="1">
    <source>
        <dbReference type="SAM" id="SignalP"/>
    </source>
</evidence>
<dbReference type="EMBL" id="AZNF01000002">
    <property type="protein sequence ID" value="KID69400.1"/>
    <property type="molecule type" value="Genomic_DNA"/>
</dbReference>
<comment type="caution">
    <text evidence="2">The sequence shown here is derived from an EMBL/GenBank/DDBJ whole genome shotgun (WGS) entry which is preliminary data.</text>
</comment>
<gene>
    <name evidence="2" type="ORF">MAN_01914</name>
</gene>
<feature type="chain" id="PRO_5002103670" description="WD40/YVTN repeat-like-containing domain protein" evidence="1">
    <location>
        <begin position="21"/>
        <end position="390"/>
    </location>
</feature>
<dbReference type="OrthoDB" id="4449395at2759"/>
<evidence type="ECO:0008006" key="4">
    <source>
        <dbReference type="Google" id="ProtNLM"/>
    </source>
</evidence>
<evidence type="ECO:0000313" key="2">
    <source>
        <dbReference type="EMBL" id="KID69400.1"/>
    </source>
</evidence>
<proteinExistence type="predicted"/>
<feature type="signal peptide" evidence="1">
    <location>
        <begin position="1"/>
        <end position="20"/>
    </location>
</feature>
<accession>A0A0B4F5L3</accession>
<organism evidence="2 3">
    <name type="scientific">Metarhizium anisopliae (strain ARSEF 549)</name>
    <dbReference type="NCBI Taxonomy" id="3151832"/>
    <lineage>
        <taxon>Eukaryota</taxon>
        <taxon>Fungi</taxon>
        <taxon>Dikarya</taxon>
        <taxon>Ascomycota</taxon>
        <taxon>Pezizomycotina</taxon>
        <taxon>Sordariomycetes</taxon>
        <taxon>Hypocreomycetidae</taxon>
        <taxon>Hypocreales</taxon>
        <taxon>Clavicipitaceae</taxon>
        <taxon>Metarhizium</taxon>
    </lineage>
</organism>
<dbReference type="VEuPathDB" id="FungiDB:MAN_01914"/>
<dbReference type="HOGENOM" id="CLU_062660_0_0_1"/>
<sequence>MRIASIALTFGAIHLARIQGSPIAQTGDQPGPEAEGEAALSKVITGLFATGSSLAAVSIHDVNGAESWRWTPDDAQRQNIPGDLLNCIKRNYAVPEAKWANGGKSVLAVFNGAALIINHLPGSPHDKKITFGTCINRGTLGNTHSLELMPDNKIAIATASDIYTENIQIFDIGRGLQANANPVEKLDSTPAVHGLVWDKQANLLWAVGNNRPPAGKTPSSSALNAYAYKGGKFTQKPVHEYMVSNPILLTTEWANSQYSGWWDGGHDLIGVPNKRQLLLSTDTDLHVFDIPSQKFRSGEAVAKEFLPGFQPVDKRVGSDGKWLPRSDIKCLSLDGRGNALYIQTGWRDVTSHQINFLKHGKLQSPQRYSAAVYKSRWFQGTQGWPKAGSH</sequence>
<name>A0A0B4F5L3_METAF</name>
<keyword evidence="1" id="KW-0732">Signal</keyword>
<dbReference type="SUPFAM" id="SSF82171">
    <property type="entry name" value="DPP6 N-terminal domain-like"/>
    <property type="match status" value="1"/>
</dbReference>
<evidence type="ECO:0000313" key="3">
    <source>
        <dbReference type="Proteomes" id="UP000031186"/>
    </source>
</evidence>
<reference evidence="2 3" key="1">
    <citation type="journal article" date="2014" name="Proc. Natl. Acad. Sci. U.S.A.">
        <title>Trajectory and genomic determinants of fungal-pathogen speciation and host adaptation.</title>
        <authorList>
            <person name="Hu X."/>
            <person name="Xiao G."/>
            <person name="Zheng P."/>
            <person name="Shang Y."/>
            <person name="Su Y."/>
            <person name="Zhang X."/>
            <person name="Liu X."/>
            <person name="Zhan S."/>
            <person name="St Leger R.J."/>
            <person name="Wang C."/>
        </authorList>
    </citation>
    <scope>NUCLEOTIDE SEQUENCE [LARGE SCALE GENOMIC DNA]</scope>
    <source>
        <strain evidence="2 3">ARSEF 549</strain>
    </source>
</reference>
<feature type="non-terminal residue" evidence="2">
    <location>
        <position position="1"/>
    </location>
</feature>
<keyword evidence="3" id="KW-1185">Reference proteome</keyword>
<dbReference type="AlphaFoldDB" id="A0A0B4F5L3"/>